<dbReference type="HAMAP" id="MF_00674">
    <property type="entry name" value="UPF0251"/>
    <property type="match status" value="1"/>
</dbReference>
<organism evidence="4 5">
    <name type="scientific">Desulfotalea psychrophila (strain LSv54 / DSM 12343)</name>
    <dbReference type="NCBI Taxonomy" id="177439"/>
    <lineage>
        <taxon>Bacteria</taxon>
        <taxon>Pseudomonadati</taxon>
        <taxon>Thermodesulfobacteriota</taxon>
        <taxon>Desulfobulbia</taxon>
        <taxon>Desulfobulbales</taxon>
        <taxon>Desulfocapsaceae</taxon>
        <taxon>Desulfotalea</taxon>
    </lineage>
</organism>
<dbReference type="Gene3D" id="1.10.10.10">
    <property type="entry name" value="Winged helix-like DNA-binding domain superfamily/Winged helix DNA-binding domain"/>
    <property type="match status" value="1"/>
</dbReference>
<dbReference type="eggNOG" id="COG1342">
    <property type="taxonomic scope" value="Bacteria"/>
</dbReference>
<dbReference type="InterPro" id="IPR002852">
    <property type="entry name" value="UPF0251"/>
</dbReference>
<accession>Q6AJD1</accession>
<protein>
    <recommendedName>
        <fullName evidence="2">UPF0251 protein DP2820</fullName>
    </recommendedName>
</protein>
<dbReference type="PROSITE" id="PS50943">
    <property type="entry name" value="HTH_CROC1"/>
    <property type="match status" value="1"/>
</dbReference>
<dbReference type="PANTHER" id="PTHR37478">
    <property type="match status" value="1"/>
</dbReference>
<feature type="domain" description="HTH cro/C1-type" evidence="3">
    <location>
        <begin position="54"/>
        <end position="80"/>
    </location>
</feature>
<dbReference type="InterPro" id="IPR036388">
    <property type="entry name" value="WH-like_DNA-bd_sf"/>
</dbReference>
<evidence type="ECO:0000259" key="3">
    <source>
        <dbReference type="PROSITE" id="PS50943"/>
    </source>
</evidence>
<dbReference type="Pfam" id="PF02001">
    <property type="entry name" value="DUF134"/>
    <property type="match status" value="1"/>
</dbReference>
<dbReference type="InterPro" id="IPR001387">
    <property type="entry name" value="Cro/C1-type_HTH"/>
</dbReference>
<comment type="similarity">
    <text evidence="1 2">Belongs to the UPF0251 family.</text>
</comment>
<dbReference type="PANTHER" id="PTHR37478:SF2">
    <property type="entry name" value="UPF0251 PROTEIN TK0562"/>
    <property type="match status" value="1"/>
</dbReference>
<dbReference type="SUPFAM" id="SSF88659">
    <property type="entry name" value="Sigma3 and sigma4 domains of RNA polymerase sigma factors"/>
    <property type="match status" value="1"/>
</dbReference>
<name>Q6AJD1_DESPS</name>
<reference evidence="5" key="1">
    <citation type="journal article" date="2004" name="Environ. Microbiol.">
        <title>The genome of Desulfotalea psychrophila, a sulfate-reducing bacterium from permanently cold Arctic sediments.</title>
        <authorList>
            <person name="Rabus R."/>
            <person name="Ruepp A."/>
            <person name="Frickey T."/>
            <person name="Rattei T."/>
            <person name="Fartmann B."/>
            <person name="Stark M."/>
            <person name="Bauer M."/>
            <person name="Zibat A."/>
            <person name="Lombardot T."/>
            <person name="Becker I."/>
            <person name="Amann J."/>
            <person name="Gellner K."/>
            <person name="Teeling H."/>
            <person name="Leuschner W.D."/>
            <person name="Gloeckner F.-O."/>
            <person name="Lupas A.N."/>
            <person name="Amann R."/>
            <person name="Klenk H.-P."/>
        </authorList>
    </citation>
    <scope>NUCLEOTIDE SEQUENCE [LARGE SCALE GENOMIC DNA]</scope>
    <source>
        <strain evidence="5">DSM 12343 / LSv54</strain>
    </source>
</reference>
<evidence type="ECO:0000313" key="4">
    <source>
        <dbReference type="EMBL" id="CAG37549.1"/>
    </source>
</evidence>
<sequence length="101" mass="11498">MRRFMSPRPKKIRYCQRSFCRRAFKPTGRPLSEIEQVEIYQDELEALRLCDGEGLTQEQAGEKMGVSRGTIQRIISGVRKKVALALTEGHALVFAEDGEDL</sequence>
<dbReference type="KEGG" id="dps:DP2820"/>
<evidence type="ECO:0000313" key="5">
    <source>
        <dbReference type="Proteomes" id="UP000000602"/>
    </source>
</evidence>
<gene>
    <name evidence="4" type="ordered locus">DP2820</name>
</gene>
<evidence type="ECO:0000256" key="1">
    <source>
        <dbReference type="ARBA" id="ARBA00009350"/>
    </source>
</evidence>
<dbReference type="InterPro" id="IPR013324">
    <property type="entry name" value="RNA_pol_sigma_r3/r4-like"/>
</dbReference>
<dbReference type="Proteomes" id="UP000000602">
    <property type="component" value="Chromosome"/>
</dbReference>
<dbReference type="EMBL" id="CR522870">
    <property type="protein sequence ID" value="CAG37549.1"/>
    <property type="molecule type" value="Genomic_DNA"/>
</dbReference>
<dbReference type="STRING" id="177439.DP2820"/>
<proteinExistence type="inferred from homology"/>
<dbReference type="HOGENOM" id="CLU_094511_2_1_7"/>
<dbReference type="AlphaFoldDB" id="Q6AJD1"/>
<keyword evidence="5" id="KW-1185">Reference proteome</keyword>
<evidence type="ECO:0000256" key="2">
    <source>
        <dbReference type="HAMAP-Rule" id="MF_00674"/>
    </source>
</evidence>